<proteinExistence type="predicted"/>
<gene>
    <name evidence="1" type="ORF">Taro_046046</name>
</gene>
<dbReference type="Proteomes" id="UP000652761">
    <property type="component" value="Unassembled WGS sequence"/>
</dbReference>
<sequence length="77" mass="8898">MSSFGSFLSYKIALGSAKYGDFISDQRQLHIKRMVPTMGPSYQIEFFEEQERQAFPVIRRFASLLSPAYYLTVPPQK</sequence>
<organism evidence="1 2">
    <name type="scientific">Colocasia esculenta</name>
    <name type="common">Wild taro</name>
    <name type="synonym">Arum esculentum</name>
    <dbReference type="NCBI Taxonomy" id="4460"/>
    <lineage>
        <taxon>Eukaryota</taxon>
        <taxon>Viridiplantae</taxon>
        <taxon>Streptophyta</taxon>
        <taxon>Embryophyta</taxon>
        <taxon>Tracheophyta</taxon>
        <taxon>Spermatophyta</taxon>
        <taxon>Magnoliopsida</taxon>
        <taxon>Liliopsida</taxon>
        <taxon>Araceae</taxon>
        <taxon>Aroideae</taxon>
        <taxon>Colocasieae</taxon>
        <taxon>Colocasia</taxon>
    </lineage>
</organism>
<name>A0A843X5L8_COLES</name>
<accession>A0A843X5L8</accession>
<evidence type="ECO:0000313" key="1">
    <source>
        <dbReference type="EMBL" id="MQM13124.1"/>
    </source>
</evidence>
<evidence type="ECO:0000313" key="2">
    <source>
        <dbReference type="Proteomes" id="UP000652761"/>
    </source>
</evidence>
<protein>
    <submittedName>
        <fullName evidence="1">Uncharacterized protein</fullName>
    </submittedName>
</protein>
<dbReference type="AlphaFoldDB" id="A0A843X5L8"/>
<comment type="caution">
    <text evidence="1">The sequence shown here is derived from an EMBL/GenBank/DDBJ whole genome shotgun (WGS) entry which is preliminary data.</text>
</comment>
<reference evidence="1" key="1">
    <citation type="submission" date="2017-07" db="EMBL/GenBank/DDBJ databases">
        <title>Taro Niue Genome Assembly and Annotation.</title>
        <authorList>
            <person name="Atibalentja N."/>
            <person name="Keating K."/>
            <person name="Fields C.J."/>
        </authorList>
    </citation>
    <scope>NUCLEOTIDE SEQUENCE</scope>
    <source>
        <strain evidence="1">Niue_2</strain>
        <tissue evidence="1">Leaf</tissue>
    </source>
</reference>
<keyword evidence="2" id="KW-1185">Reference proteome</keyword>
<dbReference type="EMBL" id="NMUH01005571">
    <property type="protein sequence ID" value="MQM13124.1"/>
    <property type="molecule type" value="Genomic_DNA"/>
</dbReference>